<dbReference type="Proteomes" id="UP000326857">
    <property type="component" value="Unassembled WGS sequence"/>
</dbReference>
<proteinExistence type="predicted"/>
<evidence type="ECO:0000313" key="1">
    <source>
        <dbReference type="EMBL" id="VVT11446.1"/>
    </source>
</evidence>
<accession>A0A5E7YYL4</accession>
<name>A0A5E7YYL4_9SPHN</name>
<evidence type="ECO:0000313" key="2">
    <source>
        <dbReference type="Proteomes" id="UP000326857"/>
    </source>
</evidence>
<organism evidence="1 2">
    <name type="scientific">Sphingomonas aurantiaca</name>
    <dbReference type="NCBI Taxonomy" id="185949"/>
    <lineage>
        <taxon>Bacteria</taxon>
        <taxon>Pseudomonadati</taxon>
        <taxon>Pseudomonadota</taxon>
        <taxon>Alphaproteobacteria</taxon>
        <taxon>Sphingomonadales</taxon>
        <taxon>Sphingomonadaceae</taxon>
        <taxon>Sphingomonas</taxon>
    </lineage>
</organism>
<protein>
    <submittedName>
        <fullName evidence="1">Uncharacterized protein</fullName>
    </submittedName>
</protein>
<dbReference type="AlphaFoldDB" id="A0A5E7YYL4"/>
<dbReference type="EMBL" id="CABVLI010000036">
    <property type="protein sequence ID" value="VVT11446.1"/>
    <property type="molecule type" value="Genomic_DNA"/>
</dbReference>
<gene>
    <name evidence="1" type="ORF">SPHINGO391_410059</name>
</gene>
<reference evidence="1 2" key="1">
    <citation type="submission" date="2019-09" db="EMBL/GenBank/DDBJ databases">
        <authorList>
            <person name="Dittami M. S."/>
        </authorList>
    </citation>
    <scope>NUCLEOTIDE SEQUENCE [LARGE SCALE GENOMIC DNA]</scope>
    <source>
        <strain evidence="1">SPHINGO391</strain>
    </source>
</reference>
<sequence length="33" mass="3698">MSARCNHDAIRTGFETAWLDASLHRANNLNGVR</sequence>